<dbReference type="InterPro" id="IPR002669">
    <property type="entry name" value="UreD"/>
</dbReference>
<accession>A0A9D0ZTF0</accession>
<evidence type="ECO:0000313" key="4">
    <source>
        <dbReference type="EMBL" id="HIQ95474.1"/>
    </source>
</evidence>
<dbReference type="GO" id="GO:0005737">
    <property type="term" value="C:cytoplasm"/>
    <property type="evidence" value="ECO:0007669"/>
    <property type="project" value="UniProtKB-SubCell"/>
</dbReference>
<evidence type="ECO:0000256" key="3">
    <source>
        <dbReference type="HAMAP-Rule" id="MF_01384"/>
    </source>
</evidence>
<dbReference type="Pfam" id="PF01774">
    <property type="entry name" value="UreD"/>
    <property type="match status" value="1"/>
</dbReference>
<reference evidence="4" key="2">
    <citation type="journal article" date="2021" name="PeerJ">
        <title>Extensive microbial diversity within the chicken gut microbiome revealed by metagenomics and culture.</title>
        <authorList>
            <person name="Gilroy R."/>
            <person name="Ravi A."/>
            <person name="Getino M."/>
            <person name="Pursley I."/>
            <person name="Horton D.L."/>
            <person name="Alikhan N.F."/>
            <person name="Baker D."/>
            <person name="Gharbi K."/>
            <person name="Hall N."/>
            <person name="Watson M."/>
            <person name="Adriaenssens E.M."/>
            <person name="Foster-Nyarko E."/>
            <person name="Jarju S."/>
            <person name="Secka A."/>
            <person name="Antonio M."/>
            <person name="Oren A."/>
            <person name="Chaudhuri R.R."/>
            <person name="La Ragione R."/>
            <person name="Hildebrand F."/>
            <person name="Pallen M.J."/>
        </authorList>
    </citation>
    <scope>NUCLEOTIDE SEQUENCE</scope>
    <source>
        <strain evidence="4">ChiSjej3B21-11622</strain>
    </source>
</reference>
<evidence type="ECO:0000256" key="2">
    <source>
        <dbReference type="ARBA" id="ARBA00023186"/>
    </source>
</evidence>
<dbReference type="PANTHER" id="PTHR33643">
    <property type="entry name" value="UREASE ACCESSORY PROTEIN D"/>
    <property type="match status" value="1"/>
</dbReference>
<keyword evidence="3" id="KW-0996">Nickel insertion</keyword>
<dbReference type="AlphaFoldDB" id="A0A9D0ZTF0"/>
<gene>
    <name evidence="3" type="primary">ureD</name>
    <name evidence="4" type="ORF">IAB26_02830</name>
</gene>
<comment type="subcellular location">
    <subcellularLocation>
        <location evidence="3">Cytoplasm</location>
    </subcellularLocation>
</comment>
<dbReference type="GO" id="GO:0016151">
    <property type="term" value="F:nickel cation binding"/>
    <property type="evidence" value="ECO:0007669"/>
    <property type="project" value="UniProtKB-UniRule"/>
</dbReference>
<evidence type="ECO:0000313" key="5">
    <source>
        <dbReference type="Proteomes" id="UP000886886"/>
    </source>
</evidence>
<evidence type="ECO:0000256" key="1">
    <source>
        <dbReference type="ARBA" id="ARBA00007177"/>
    </source>
</evidence>
<name>A0A9D0ZTF0_9FIRM</name>
<keyword evidence="2 3" id="KW-0143">Chaperone</keyword>
<comment type="caution">
    <text evidence="4">The sequence shown here is derived from an EMBL/GenBank/DDBJ whole genome shotgun (WGS) entry which is preliminary data.</text>
</comment>
<dbReference type="Proteomes" id="UP000886886">
    <property type="component" value="Unassembled WGS sequence"/>
</dbReference>
<dbReference type="HAMAP" id="MF_01384">
    <property type="entry name" value="UreD"/>
    <property type="match status" value="1"/>
</dbReference>
<sequence length="263" mass="29676">MTSNPFQKTSRLTIQAAAKEGQTILTDVSFTAPFKIMQPFSKPDGSLQVMLLAASAGIMEGDRQDFSFEIGSGARLEFLSQSYDKIHQMEEGMAKRDTRITVAPHGSFRFNPQPTIPFRDSAFENRMEIHLADETSVFQMSEIFSCGRYAHGEAFAYRFYHNLAEIRRGGVLIYRDNTRYEPALFDLAGLGMYEGYTHLLSLFLTRPEEPEAFQANVRSLLDSNSDIRGGITRLASGDFVVRALGFRAQRLEELKEEIFVLAL</sequence>
<organism evidence="4 5">
    <name type="scientific">Candidatus Limivivens merdigallinarum</name>
    <dbReference type="NCBI Taxonomy" id="2840859"/>
    <lineage>
        <taxon>Bacteria</taxon>
        <taxon>Bacillati</taxon>
        <taxon>Bacillota</taxon>
        <taxon>Clostridia</taxon>
        <taxon>Lachnospirales</taxon>
        <taxon>Lachnospiraceae</taxon>
        <taxon>Lachnospiraceae incertae sedis</taxon>
        <taxon>Candidatus Limivivens</taxon>
    </lineage>
</organism>
<keyword evidence="3" id="KW-0963">Cytoplasm</keyword>
<comment type="subunit">
    <text evidence="3">UreD, UreF and UreG form a complex that acts as a GTP-hydrolysis-dependent molecular chaperone, activating the urease apoprotein by helping to assemble the nickel containing metallocenter of UreC. The UreE protein probably delivers the nickel.</text>
</comment>
<comment type="function">
    <text evidence="3">Required for maturation of urease via the functional incorporation of the urease nickel metallocenter.</text>
</comment>
<dbReference type="PANTHER" id="PTHR33643:SF1">
    <property type="entry name" value="UREASE ACCESSORY PROTEIN D"/>
    <property type="match status" value="1"/>
</dbReference>
<proteinExistence type="inferred from homology"/>
<comment type="similarity">
    <text evidence="1 3">Belongs to the UreD family.</text>
</comment>
<dbReference type="EMBL" id="DVFT01000037">
    <property type="protein sequence ID" value="HIQ95474.1"/>
    <property type="molecule type" value="Genomic_DNA"/>
</dbReference>
<protein>
    <recommendedName>
        <fullName evidence="3">Urease accessory protein UreD</fullName>
    </recommendedName>
</protein>
<reference evidence="4" key="1">
    <citation type="submission" date="2020-10" db="EMBL/GenBank/DDBJ databases">
        <authorList>
            <person name="Gilroy R."/>
        </authorList>
    </citation>
    <scope>NUCLEOTIDE SEQUENCE</scope>
    <source>
        <strain evidence="4">ChiSjej3B21-11622</strain>
    </source>
</reference>